<dbReference type="InterPro" id="IPR036805">
    <property type="entry name" value="Tscrpt_elong_fac_GreA/B_N_sf"/>
</dbReference>
<keyword evidence="4 8" id="KW-0238">DNA-binding</keyword>
<dbReference type="PROSITE" id="PS00829">
    <property type="entry name" value="GREAB_1"/>
    <property type="match status" value="1"/>
</dbReference>
<evidence type="ECO:0000256" key="2">
    <source>
        <dbReference type="ARBA" id="ARBA00013729"/>
    </source>
</evidence>
<keyword evidence="12" id="KW-0251">Elongation factor</keyword>
<dbReference type="Pfam" id="PF01272">
    <property type="entry name" value="GreA_GreB"/>
    <property type="match status" value="1"/>
</dbReference>
<evidence type="ECO:0000256" key="7">
    <source>
        <dbReference type="ARBA" id="ARBA00030776"/>
    </source>
</evidence>
<comment type="similarity">
    <text evidence="1 8 9">Belongs to the GreA/GreB family.</text>
</comment>
<keyword evidence="3 8" id="KW-0805">Transcription regulation</keyword>
<dbReference type="InterPro" id="IPR023459">
    <property type="entry name" value="Tscrpt_elong_fac_GreA/B_fam"/>
</dbReference>
<dbReference type="NCBIfam" id="TIGR01462">
    <property type="entry name" value="greA"/>
    <property type="match status" value="1"/>
</dbReference>
<reference evidence="12" key="1">
    <citation type="submission" date="2023-06" db="EMBL/GenBank/DDBJ databases">
        <title>Complete Genome of Candidatus Phytoplasma asteris M8.</title>
        <authorList>
            <person name="Toth R."/>
            <person name="Ilic A.-M."/>
            <person name="Huettel B."/>
            <person name="Duduk B."/>
            <person name="Kube M."/>
        </authorList>
    </citation>
    <scope>NUCLEOTIDE SEQUENCE [LARGE SCALE GENOMIC DNA]</scope>
    <source>
        <strain evidence="12">M8</strain>
    </source>
</reference>
<dbReference type="EMBL" id="CP128414">
    <property type="protein sequence ID" value="WZX02463.1"/>
    <property type="molecule type" value="Genomic_DNA"/>
</dbReference>
<dbReference type="Gene3D" id="3.10.50.30">
    <property type="entry name" value="Transcription elongation factor, GreA/GreB, C-terminal domain"/>
    <property type="match status" value="1"/>
</dbReference>
<dbReference type="Pfam" id="PF03449">
    <property type="entry name" value="GreA_GreB_N"/>
    <property type="match status" value="1"/>
</dbReference>
<proteinExistence type="inferred from homology"/>
<dbReference type="PANTHER" id="PTHR30437">
    <property type="entry name" value="TRANSCRIPTION ELONGATION FACTOR GREA"/>
    <property type="match status" value="1"/>
</dbReference>
<dbReference type="InterPro" id="IPR001437">
    <property type="entry name" value="Tscrpt_elong_fac_GreA/B_C"/>
</dbReference>
<evidence type="ECO:0000256" key="9">
    <source>
        <dbReference type="RuleBase" id="RU000556"/>
    </source>
</evidence>
<dbReference type="Gene3D" id="1.10.287.180">
    <property type="entry name" value="Transcription elongation factor, GreA/GreB, N-terminal domain"/>
    <property type="match status" value="1"/>
</dbReference>
<dbReference type="InterPro" id="IPR036953">
    <property type="entry name" value="GreA/GreB_C_sf"/>
</dbReference>
<evidence type="ECO:0000313" key="12">
    <source>
        <dbReference type="EMBL" id="WZX02463.1"/>
    </source>
</evidence>
<keyword evidence="13" id="KW-1185">Reference proteome</keyword>
<dbReference type="SUPFAM" id="SSF54534">
    <property type="entry name" value="FKBP-like"/>
    <property type="match status" value="1"/>
</dbReference>
<dbReference type="NCBIfam" id="NF001263">
    <property type="entry name" value="PRK00226.1-4"/>
    <property type="match status" value="1"/>
</dbReference>
<evidence type="ECO:0000256" key="3">
    <source>
        <dbReference type="ARBA" id="ARBA00023015"/>
    </source>
</evidence>
<dbReference type="PANTHER" id="PTHR30437:SF4">
    <property type="entry name" value="TRANSCRIPTION ELONGATION FACTOR GREA"/>
    <property type="match status" value="1"/>
</dbReference>
<feature type="domain" description="Transcription elongation factor GreA/GreB C-terminal" evidence="10">
    <location>
        <begin position="96"/>
        <end position="169"/>
    </location>
</feature>
<evidence type="ECO:0000313" key="13">
    <source>
        <dbReference type="Proteomes" id="UP001483898"/>
    </source>
</evidence>
<feature type="domain" description="Transcription elongation factor GreA/GreB N-terminal" evidence="11">
    <location>
        <begin position="22"/>
        <end position="90"/>
    </location>
</feature>
<sequence>MKNHQKIKKEGLLFMNNKIYELTQSGIEKLKKELTFLKEVKRKENLEALKEAREQGDLSENADYDAARNEQALIEHRISEIQNILKNVRVVKVSKEREVSIGKKVSLELLHTKQQQEIELVSTLEADPFNNKISIESPLGQNIKGHQIGDVVFVTGETGNTFRVKIVDVQ</sequence>
<name>A0ABZ3CCZ9_9MOLU</name>
<dbReference type="InterPro" id="IPR018151">
    <property type="entry name" value="TF_GreA/GreB_CS"/>
</dbReference>
<keyword evidence="5 8" id="KW-0804">Transcription</keyword>
<dbReference type="Proteomes" id="UP001483898">
    <property type="component" value="Chromosome"/>
</dbReference>
<dbReference type="InterPro" id="IPR022691">
    <property type="entry name" value="Tscrpt_elong_fac_GreA/B_N"/>
</dbReference>
<accession>A0ABZ3CCZ9</accession>
<evidence type="ECO:0000259" key="10">
    <source>
        <dbReference type="Pfam" id="PF01272"/>
    </source>
</evidence>
<evidence type="ECO:0000256" key="5">
    <source>
        <dbReference type="ARBA" id="ARBA00023163"/>
    </source>
</evidence>
<evidence type="ECO:0000256" key="4">
    <source>
        <dbReference type="ARBA" id="ARBA00023125"/>
    </source>
</evidence>
<dbReference type="GO" id="GO:0003746">
    <property type="term" value="F:translation elongation factor activity"/>
    <property type="evidence" value="ECO:0007669"/>
    <property type="project" value="UniProtKB-KW"/>
</dbReference>
<dbReference type="InterPro" id="IPR028624">
    <property type="entry name" value="Tscrpt_elong_fac_GreA/B"/>
</dbReference>
<protein>
    <recommendedName>
        <fullName evidence="2 8">Transcription elongation factor GreA</fullName>
    </recommendedName>
    <alternativeName>
        <fullName evidence="7 8">Transcript cleavage factor GreA</fullName>
    </alternativeName>
</protein>
<dbReference type="SUPFAM" id="SSF46557">
    <property type="entry name" value="GreA transcript cleavage protein, N-terminal domain"/>
    <property type="match status" value="1"/>
</dbReference>
<gene>
    <name evidence="8" type="primary">greA</name>
    <name evidence="12" type="ORF">QN326_04820</name>
</gene>
<evidence type="ECO:0000256" key="8">
    <source>
        <dbReference type="HAMAP-Rule" id="MF_00105"/>
    </source>
</evidence>
<dbReference type="HAMAP" id="MF_00105">
    <property type="entry name" value="GreA_GreB"/>
    <property type="match status" value="1"/>
</dbReference>
<evidence type="ECO:0000256" key="6">
    <source>
        <dbReference type="ARBA" id="ARBA00024916"/>
    </source>
</evidence>
<dbReference type="InterPro" id="IPR006359">
    <property type="entry name" value="Tscrpt_elong_fac_GreA"/>
</dbReference>
<organism evidence="12 13">
    <name type="scientific">Candidatus Phytoplasma asteris</name>
    <dbReference type="NCBI Taxonomy" id="85620"/>
    <lineage>
        <taxon>Bacteria</taxon>
        <taxon>Bacillati</taxon>
        <taxon>Mycoplasmatota</taxon>
        <taxon>Mollicutes</taxon>
        <taxon>Acholeplasmatales</taxon>
        <taxon>Acholeplasmataceae</taxon>
        <taxon>Candidatus Phytoplasma</taxon>
        <taxon>16SrI (Aster yellows group)</taxon>
    </lineage>
</organism>
<comment type="function">
    <text evidence="6 8 9">Necessary for efficient RNA polymerase transcription elongation past template-encoded arresting sites. The arresting sites in DNA have the property of trapping a certain fraction of elongating RNA polymerases that pass through, resulting in locked ternary complexes. Cleavage of the nascent transcript by cleavage factors such as GreA or GreB allows the resumption of elongation from the new 3'terminus. GreA releases sequences of 2 to 3 nucleotides.</text>
</comment>
<evidence type="ECO:0000259" key="11">
    <source>
        <dbReference type="Pfam" id="PF03449"/>
    </source>
</evidence>
<dbReference type="PIRSF" id="PIRSF006092">
    <property type="entry name" value="GreA_GreB"/>
    <property type="match status" value="1"/>
</dbReference>
<keyword evidence="12" id="KW-0648">Protein biosynthesis</keyword>
<evidence type="ECO:0000256" key="1">
    <source>
        <dbReference type="ARBA" id="ARBA00008213"/>
    </source>
</evidence>